<protein>
    <recommendedName>
        <fullName evidence="1">BioF2-like acetyltransferase domain-containing protein</fullName>
    </recommendedName>
</protein>
<dbReference type="Pfam" id="PF13480">
    <property type="entry name" value="Acetyltransf_6"/>
    <property type="match status" value="1"/>
</dbReference>
<name>A0A7W8Z696_9ACTN</name>
<gene>
    <name evidence="2" type="ORF">BJ981_003880</name>
</gene>
<dbReference type="SUPFAM" id="SSF55729">
    <property type="entry name" value="Acyl-CoA N-acyltransferases (Nat)"/>
    <property type="match status" value="1"/>
</dbReference>
<dbReference type="InterPro" id="IPR016181">
    <property type="entry name" value="Acyl_CoA_acyltransferase"/>
</dbReference>
<dbReference type="Gene3D" id="3.40.630.30">
    <property type="match status" value="1"/>
</dbReference>
<organism evidence="2 3">
    <name type="scientific">Sphaerisporangium krabiense</name>
    <dbReference type="NCBI Taxonomy" id="763782"/>
    <lineage>
        <taxon>Bacteria</taxon>
        <taxon>Bacillati</taxon>
        <taxon>Actinomycetota</taxon>
        <taxon>Actinomycetes</taxon>
        <taxon>Streptosporangiales</taxon>
        <taxon>Streptosporangiaceae</taxon>
        <taxon>Sphaerisporangium</taxon>
    </lineage>
</organism>
<dbReference type="Proteomes" id="UP000588112">
    <property type="component" value="Unassembled WGS sequence"/>
</dbReference>
<dbReference type="InterPro" id="IPR038740">
    <property type="entry name" value="BioF2-like_GNAT_dom"/>
</dbReference>
<comment type="caution">
    <text evidence="2">The sequence shown here is derived from an EMBL/GenBank/DDBJ whole genome shotgun (WGS) entry which is preliminary data.</text>
</comment>
<reference evidence="2 3" key="1">
    <citation type="submission" date="2020-08" db="EMBL/GenBank/DDBJ databases">
        <title>Sequencing the genomes of 1000 actinobacteria strains.</title>
        <authorList>
            <person name="Klenk H.-P."/>
        </authorList>
    </citation>
    <scope>NUCLEOTIDE SEQUENCE [LARGE SCALE GENOMIC DNA]</scope>
    <source>
        <strain evidence="2 3">DSM 45790</strain>
    </source>
</reference>
<keyword evidence="3" id="KW-1185">Reference proteome</keyword>
<dbReference type="EMBL" id="JACHBR010000001">
    <property type="protein sequence ID" value="MBB5628181.1"/>
    <property type="molecule type" value="Genomic_DNA"/>
</dbReference>
<dbReference type="RefSeq" id="WP_184612740.1">
    <property type="nucleotide sequence ID" value="NZ_BOOS01000017.1"/>
</dbReference>
<feature type="domain" description="BioF2-like acetyltransferase" evidence="1">
    <location>
        <begin position="208"/>
        <end position="348"/>
    </location>
</feature>
<evidence type="ECO:0000259" key="1">
    <source>
        <dbReference type="Pfam" id="PF13480"/>
    </source>
</evidence>
<evidence type="ECO:0000313" key="3">
    <source>
        <dbReference type="Proteomes" id="UP000588112"/>
    </source>
</evidence>
<sequence>MTTTTPGPVARTATRFEVREGLPAGWDAHMGDAPASLSARWIGLAQARIPGGLRTFGLYEDDRIAVAFCGGVQDAPTGHPRFDPYAVLSGASATDDVALAARGPHPWKGADPAEVFPCCLVMFPNYETAPAGHGARDHALAGRFVAGLDAWARDNGARSVAYLYLRPDYPEFAGALREAGYTTIPMVERCDMRVTWTDFDGYLATLSRNRRTAARRELRETRERGIVVAERRVTDEEPELVRLRCNLIAKYGGTPDPEREAFSLRYLRDHFGAGDLLLIEARRDGDLLAFSLFIRDGASWSVLMNGTDYDDPDASFTYFTTMFYRPAQLAPAAGVRTIGYGIGTIDAKRSRGCRTSTLQAAVRAIDPMGVTT</sequence>
<evidence type="ECO:0000313" key="2">
    <source>
        <dbReference type="EMBL" id="MBB5628181.1"/>
    </source>
</evidence>
<accession>A0A7W8Z696</accession>
<dbReference type="AlphaFoldDB" id="A0A7W8Z696"/>
<proteinExistence type="predicted"/>